<gene>
    <name evidence="1" type="ORF">OXX778_LOCUS16880</name>
</gene>
<dbReference type="EMBL" id="CAJNOC010004133">
    <property type="protein sequence ID" value="CAF1010799.1"/>
    <property type="molecule type" value="Genomic_DNA"/>
</dbReference>
<keyword evidence="2" id="KW-1185">Reference proteome</keyword>
<accession>A0A814HJC1</accession>
<dbReference type="OrthoDB" id="10032496at2759"/>
<dbReference type="Proteomes" id="UP000663879">
    <property type="component" value="Unassembled WGS sequence"/>
</dbReference>
<dbReference type="AlphaFoldDB" id="A0A814HJC1"/>
<proteinExistence type="predicted"/>
<sequence>MDKKEVDIYGNLSKLKWAQEPMTLLQLIESLEMPQIAKIARSSVSDLKENDYLLLQSVYDRYLLLGATQSQVSKNTHAYLIPDWYRAQCKIKSTNPRIQKQYWNFQGANELNRFDLPREINFLVETPLYQISQKIGSKIEWKRIVVKRNTKLVATKLQNYSVENTNRGNCFILIDKRNNEYLLPCEFNIKFSVEIRPEEYNSAYFDHKGEFSLPEVITRYELPVDIQFAPSTEPGSVPAAKLPKTPFKILSLAIAKSIIGAIFNTTTKKFRYIELSPATQIKLAIPTCLQHGLLNPNATLSKEEENEYTLYNKTREAALGLCHKQCELYKFEMRAATNEERDAMIKVFDAGVKYKREETAQLRENFLLDLKSKEALNPDAKIPFVALKNIFLRPNIDEGDPYDDFTQEQEESGKINFSHDLSVLPSMPEKLLTDSLTEVENGTKQK</sequence>
<comment type="caution">
    <text evidence="1">The sequence shown here is derived from an EMBL/GenBank/DDBJ whole genome shotgun (WGS) entry which is preliminary data.</text>
</comment>
<protein>
    <submittedName>
        <fullName evidence="1">Uncharacterized protein</fullName>
    </submittedName>
</protein>
<evidence type="ECO:0000313" key="1">
    <source>
        <dbReference type="EMBL" id="CAF1010799.1"/>
    </source>
</evidence>
<reference evidence="1" key="1">
    <citation type="submission" date="2021-02" db="EMBL/GenBank/DDBJ databases">
        <authorList>
            <person name="Nowell W R."/>
        </authorList>
    </citation>
    <scope>NUCLEOTIDE SEQUENCE</scope>
    <source>
        <strain evidence="1">Ploen Becks lab</strain>
    </source>
</reference>
<evidence type="ECO:0000313" key="2">
    <source>
        <dbReference type="Proteomes" id="UP000663879"/>
    </source>
</evidence>
<organism evidence="1 2">
    <name type="scientific">Brachionus calyciflorus</name>
    <dbReference type="NCBI Taxonomy" id="104777"/>
    <lineage>
        <taxon>Eukaryota</taxon>
        <taxon>Metazoa</taxon>
        <taxon>Spiralia</taxon>
        <taxon>Gnathifera</taxon>
        <taxon>Rotifera</taxon>
        <taxon>Eurotatoria</taxon>
        <taxon>Monogononta</taxon>
        <taxon>Pseudotrocha</taxon>
        <taxon>Ploima</taxon>
        <taxon>Brachionidae</taxon>
        <taxon>Brachionus</taxon>
    </lineage>
</organism>
<name>A0A814HJC1_9BILA</name>